<dbReference type="Gene3D" id="2.60.40.3690">
    <property type="match status" value="2"/>
</dbReference>
<evidence type="ECO:0000313" key="3">
    <source>
        <dbReference type="Proteomes" id="UP000286270"/>
    </source>
</evidence>
<dbReference type="GO" id="GO:0009418">
    <property type="term" value="C:pilus shaft"/>
    <property type="evidence" value="ECO:0007669"/>
    <property type="project" value="InterPro"/>
</dbReference>
<name>A0A412Y725_BACFG</name>
<dbReference type="NCBIfam" id="NF038041">
    <property type="entry name" value="fim_Mfa1_fam"/>
    <property type="match status" value="1"/>
</dbReference>
<dbReference type="AlphaFoldDB" id="A0A412Y725"/>
<protein>
    <recommendedName>
        <fullName evidence="1">Minor fimbrium subunit Mfa1 C-terminal domain-containing protein</fullName>
    </recommendedName>
</protein>
<evidence type="ECO:0000259" key="1">
    <source>
        <dbReference type="Pfam" id="PF15495"/>
    </source>
</evidence>
<evidence type="ECO:0000313" key="2">
    <source>
        <dbReference type="EMBL" id="RGV53225.1"/>
    </source>
</evidence>
<organism evidence="2 3">
    <name type="scientific">Bacteroides fragilis</name>
    <dbReference type="NCBI Taxonomy" id="817"/>
    <lineage>
        <taxon>Bacteria</taxon>
        <taxon>Pseudomonadati</taxon>
        <taxon>Bacteroidota</taxon>
        <taxon>Bacteroidia</taxon>
        <taxon>Bacteroidales</taxon>
        <taxon>Bacteroidaceae</taxon>
        <taxon>Bacteroides</taxon>
    </lineage>
</organism>
<sequence length="466" mass="51747">MQFKKFMFAGLALTMMASCQKEFEQNSSLNEGDAYMSLSIEMPNVDGKRAINGGHETSAGTVGEQKITSLKLYVFDAQTGQLQNEGNINFKMNDLKPYNPSVGADKTITYTIPAFKIKGGEKKVLVIVNPLDEKFTDQTAQTVMGETMTLTEKEIKTVSSEGKFMMTNVNRASDTDGMVSVTVDGTETNPTNVTVEVERVVAKIEDMTTNYEIEVKDNSNNDVVVFQKVALINGNTKFYPIMKVKDNVEDDANDYVQDPNFEGQSDQTVADFYSKEFTAKTFDNVGDNVKALSSEENAANALFYTLENTMTANEQMNAYTTGLYYQAQYKLGGQEGNVYKFGENLYTWSQLSSNAGSLGLNLTNVTDKSPIAAFASIGVQKFENGVCYYKYWIRHISNNDPSTMGAMEFAVVRNNHYQMVIKSVSGIGENVPTNPETTDPDEEADSFLDVKMKVLPWVVRVNNIDF</sequence>
<dbReference type="RefSeq" id="WP_122142740.1">
    <property type="nucleotide sequence ID" value="NZ_JAFKPL010000026.1"/>
</dbReference>
<dbReference type="InterPro" id="IPR029140">
    <property type="entry name" value="Mfa1_C"/>
</dbReference>
<dbReference type="Gene3D" id="2.60.40.2580">
    <property type="match status" value="1"/>
</dbReference>
<dbReference type="Pfam" id="PF15495">
    <property type="entry name" value="Fimbrillin_C"/>
    <property type="match status" value="1"/>
</dbReference>
<accession>A0A412Y725</accession>
<feature type="domain" description="Minor fimbrium subunit Mfa1 C-terminal" evidence="1">
    <location>
        <begin position="380"/>
        <end position="463"/>
    </location>
</feature>
<dbReference type="InterPro" id="IPR047786">
    <property type="entry name" value="Mfa1_fim"/>
</dbReference>
<comment type="caution">
    <text evidence="2">The sequence shown here is derived from an EMBL/GenBank/DDBJ whole genome shotgun (WGS) entry which is preliminary data.</text>
</comment>
<gene>
    <name evidence="2" type="ORF">DWW08_12585</name>
</gene>
<dbReference type="EMBL" id="QRZH01000009">
    <property type="protein sequence ID" value="RGV53225.1"/>
    <property type="molecule type" value="Genomic_DNA"/>
</dbReference>
<dbReference type="PROSITE" id="PS51257">
    <property type="entry name" value="PROKAR_LIPOPROTEIN"/>
    <property type="match status" value="1"/>
</dbReference>
<reference evidence="2 3" key="1">
    <citation type="submission" date="2018-08" db="EMBL/GenBank/DDBJ databases">
        <title>A genome reference for cultivated species of the human gut microbiota.</title>
        <authorList>
            <person name="Zou Y."/>
            <person name="Xue W."/>
            <person name="Luo G."/>
        </authorList>
    </citation>
    <scope>NUCLEOTIDE SEQUENCE [LARGE SCALE GENOMIC DNA]</scope>
    <source>
        <strain evidence="2 3">AF14-26</strain>
    </source>
</reference>
<dbReference type="Proteomes" id="UP000286270">
    <property type="component" value="Unassembled WGS sequence"/>
</dbReference>
<proteinExistence type="predicted"/>